<evidence type="ECO:0000256" key="2">
    <source>
        <dbReference type="ARBA" id="ARBA00001947"/>
    </source>
</evidence>
<evidence type="ECO:0000313" key="16">
    <source>
        <dbReference type="Proteomes" id="UP000214606"/>
    </source>
</evidence>
<dbReference type="RefSeq" id="WP_063388484.1">
    <property type="nucleotide sequence ID" value="NZ_CP017703.1"/>
</dbReference>
<reference evidence="13 16" key="2">
    <citation type="submission" date="2016-10" db="EMBL/GenBank/DDBJ databases">
        <title>The whole genome sequencing and assembly of Aeribacillus pallidus KCTC3564 strain.</title>
        <authorList>
            <person name="Lee Y.-J."/>
            <person name="Park M.-K."/>
            <person name="Yi H."/>
            <person name="Bahn Y.-S."/>
            <person name="Kim J.F."/>
            <person name="Lee D.-W."/>
        </authorList>
    </citation>
    <scope>NUCLEOTIDE SEQUENCE [LARGE SCALE GENOMIC DNA]</scope>
    <source>
        <strain evidence="13 16">KCTC3564</strain>
    </source>
</reference>
<dbReference type="GO" id="GO:0005507">
    <property type="term" value="F:copper ion binding"/>
    <property type="evidence" value="ECO:0007669"/>
    <property type="project" value="TreeGrafter"/>
</dbReference>
<dbReference type="AlphaFoldDB" id="A0A165X8N3"/>
<dbReference type="GO" id="GO:0017061">
    <property type="term" value="F:S-methyl-5-thioadenosine phosphorylase activity"/>
    <property type="evidence" value="ECO:0007669"/>
    <property type="project" value="UniProtKB-EC"/>
</dbReference>
<dbReference type="PANTHER" id="PTHR30616:SF2">
    <property type="entry name" value="PURINE NUCLEOSIDE PHOSPHORYLASE LACC1"/>
    <property type="match status" value="1"/>
</dbReference>
<dbReference type="Pfam" id="PF02578">
    <property type="entry name" value="Cu-oxidase_4"/>
    <property type="match status" value="1"/>
</dbReference>
<dbReference type="KEGG" id="apak:AP3564_16615"/>
<organism evidence="14 15">
    <name type="scientific">Aeribacillus pallidus</name>
    <dbReference type="NCBI Taxonomy" id="33936"/>
    <lineage>
        <taxon>Bacteria</taxon>
        <taxon>Bacillati</taxon>
        <taxon>Bacillota</taxon>
        <taxon>Bacilli</taxon>
        <taxon>Bacillales</taxon>
        <taxon>Bacillaceae</taxon>
        <taxon>Aeribacillus</taxon>
    </lineage>
</organism>
<dbReference type="SUPFAM" id="SSF64438">
    <property type="entry name" value="CNF1/YfiH-like putative cysteine hydrolases"/>
    <property type="match status" value="1"/>
</dbReference>
<comment type="catalytic activity">
    <reaction evidence="11">
        <text>S-methyl-5'-thioadenosine + phosphate = 5-(methylsulfanyl)-alpha-D-ribose 1-phosphate + adenine</text>
        <dbReference type="Rhea" id="RHEA:11852"/>
        <dbReference type="ChEBI" id="CHEBI:16708"/>
        <dbReference type="ChEBI" id="CHEBI:17509"/>
        <dbReference type="ChEBI" id="CHEBI:43474"/>
        <dbReference type="ChEBI" id="CHEBI:58533"/>
        <dbReference type="EC" id="2.4.2.28"/>
    </reaction>
    <physiologicalReaction direction="left-to-right" evidence="11">
        <dbReference type="Rhea" id="RHEA:11853"/>
    </physiologicalReaction>
</comment>
<comment type="function">
    <text evidence="3">Purine nucleoside enzyme that catalyzes the phosphorolysis of adenosine and inosine nucleosides, yielding D-ribose 1-phosphate and the respective free bases, adenine and hypoxanthine. Also catalyzes the phosphorolysis of S-methyl-5'-thioadenosine into adenine and S-methyl-5-thio-alpha-D-ribose 1-phosphate. Also has adenosine deaminase activity.</text>
</comment>
<dbReference type="GO" id="GO:0016787">
    <property type="term" value="F:hydrolase activity"/>
    <property type="evidence" value="ECO:0007669"/>
    <property type="project" value="UniProtKB-KW"/>
</dbReference>
<evidence type="ECO:0000256" key="8">
    <source>
        <dbReference type="ARBA" id="ARBA00022833"/>
    </source>
</evidence>
<evidence type="ECO:0000313" key="14">
    <source>
        <dbReference type="EMBL" id="KZN95749.1"/>
    </source>
</evidence>
<dbReference type="Proteomes" id="UP000214606">
    <property type="component" value="Chromosome"/>
</dbReference>
<reference evidence="14 15" key="1">
    <citation type="submission" date="2016-04" db="EMBL/GenBank/DDBJ databases">
        <title>Draft genome sequence of Aeribacillus pallidus 8m3 from petroleum reservoir.</title>
        <authorList>
            <person name="Poltaraus A.B."/>
            <person name="Nazina T.N."/>
            <person name="Tourova T.P."/>
            <person name="Malakho S.M."/>
            <person name="Korshunova A.V."/>
            <person name="Sokolova D.S."/>
        </authorList>
    </citation>
    <scope>NUCLEOTIDE SEQUENCE [LARGE SCALE GENOMIC DNA]</scope>
    <source>
        <strain evidence="14 15">8m3</strain>
    </source>
</reference>
<dbReference type="InterPro" id="IPR038371">
    <property type="entry name" value="Cu_polyphenol_OxRdtase_sf"/>
</dbReference>
<keyword evidence="5" id="KW-0808">Transferase</keyword>
<comment type="similarity">
    <text evidence="4 12">Belongs to the purine nucleoside phosphorylase YfiH/LACC1 family.</text>
</comment>
<evidence type="ECO:0000256" key="11">
    <source>
        <dbReference type="ARBA" id="ARBA00049893"/>
    </source>
</evidence>
<dbReference type="EMBL" id="LWBR01000035">
    <property type="protein sequence ID" value="KZN95749.1"/>
    <property type="molecule type" value="Genomic_DNA"/>
</dbReference>
<dbReference type="InterPro" id="IPR003730">
    <property type="entry name" value="Cu_polyphenol_OxRdtase"/>
</dbReference>
<dbReference type="CDD" id="cd16833">
    <property type="entry name" value="YfiH"/>
    <property type="match status" value="1"/>
</dbReference>
<dbReference type="InterPro" id="IPR011324">
    <property type="entry name" value="Cytotoxic_necrot_fac-like_cat"/>
</dbReference>
<dbReference type="Proteomes" id="UP000076476">
    <property type="component" value="Unassembled WGS sequence"/>
</dbReference>
<dbReference type="OrthoDB" id="4279at2"/>
<keyword evidence="8" id="KW-0862">Zinc</keyword>
<keyword evidence="15" id="KW-1185">Reference proteome</keyword>
<accession>A0A165X8N3</accession>
<evidence type="ECO:0000256" key="1">
    <source>
        <dbReference type="ARBA" id="ARBA00000553"/>
    </source>
</evidence>
<evidence type="ECO:0000256" key="5">
    <source>
        <dbReference type="ARBA" id="ARBA00022679"/>
    </source>
</evidence>
<evidence type="ECO:0000256" key="12">
    <source>
        <dbReference type="RuleBase" id="RU361274"/>
    </source>
</evidence>
<comment type="cofactor">
    <cofactor evidence="2">
        <name>Zn(2+)</name>
        <dbReference type="ChEBI" id="CHEBI:29105"/>
    </cofactor>
</comment>
<dbReference type="PANTHER" id="PTHR30616">
    <property type="entry name" value="UNCHARACTERIZED PROTEIN YFIH"/>
    <property type="match status" value="1"/>
</dbReference>
<evidence type="ECO:0000256" key="7">
    <source>
        <dbReference type="ARBA" id="ARBA00022801"/>
    </source>
</evidence>
<evidence type="ECO:0000256" key="4">
    <source>
        <dbReference type="ARBA" id="ARBA00007353"/>
    </source>
</evidence>
<dbReference type="SMR" id="A0A165X8N3"/>
<evidence type="ECO:0000256" key="6">
    <source>
        <dbReference type="ARBA" id="ARBA00022723"/>
    </source>
</evidence>
<sequence length="275" mass="30977">MKHEPFQLTDESFFSIPAWAKLHSQITAGFTTRKGGFSKNGFASLNLGLHVNDEKETVIKNRKIIGDKIRFDLPNWVCADQVHDKQIVKVVNKHKGSGVFTYRQCITQTDGLYTSEKNILLSLFFADCVPIFFFSPKDSLIGIAHAGWRGTAKNIAGEMIDSWVLHEGVQAQNIFAAIGPSIGECCYVVNDDVIDAIKPLFDNETTFYKQLENGLYSIHLAEINKRLLMKKGVPEHQILLTSYCTSCDQDLFFSHRRDQGKTGRMMGFIGLKEGY</sequence>
<evidence type="ECO:0000313" key="13">
    <source>
        <dbReference type="EMBL" id="ASS91639.1"/>
    </source>
</evidence>
<keyword evidence="7" id="KW-0378">Hydrolase</keyword>
<dbReference type="Gene3D" id="3.60.140.10">
    <property type="entry name" value="CNF1/YfiH-like putative cysteine hydrolases"/>
    <property type="match status" value="1"/>
</dbReference>
<dbReference type="NCBIfam" id="TIGR00726">
    <property type="entry name" value="peptidoglycan editing factor PgeF"/>
    <property type="match status" value="1"/>
</dbReference>
<dbReference type="EMBL" id="CP017703">
    <property type="protein sequence ID" value="ASS91639.1"/>
    <property type="molecule type" value="Genomic_DNA"/>
</dbReference>
<evidence type="ECO:0000313" key="15">
    <source>
        <dbReference type="Proteomes" id="UP000076476"/>
    </source>
</evidence>
<evidence type="ECO:0000256" key="10">
    <source>
        <dbReference type="ARBA" id="ARBA00048968"/>
    </source>
</evidence>
<name>A0A165X8N3_9BACI</name>
<keyword evidence="6" id="KW-0479">Metal-binding</keyword>
<comment type="catalytic activity">
    <reaction evidence="9">
        <text>adenosine + H2O + H(+) = inosine + NH4(+)</text>
        <dbReference type="Rhea" id="RHEA:24408"/>
        <dbReference type="ChEBI" id="CHEBI:15377"/>
        <dbReference type="ChEBI" id="CHEBI:15378"/>
        <dbReference type="ChEBI" id="CHEBI:16335"/>
        <dbReference type="ChEBI" id="CHEBI:17596"/>
        <dbReference type="ChEBI" id="CHEBI:28938"/>
        <dbReference type="EC" id="3.5.4.4"/>
    </reaction>
    <physiologicalReaction direction="left-to-right" evidence="9">
        <dbReference type="Rhea" id="RHEA:24409"/>
    </physiologicalReaction>
</comment>
<evidence type="ECO:0000256" key="3">
    <source>
        <dbReference type="ARBA" id="ARBA00003215"/>
    </source>
</evidence>
<proteinExistence type="inferred from homology"/>
<protein>
    <recommendedName>
        <fullName evidence="12">Purine nucleoside phosphorylase</fullName>
    </recommendedName>
</protein>
<comment type="catalytic activity">
    <reaction evidence="1">
        <text>inosine + phosphate = alpha-D-ribose 1-phosphate + hypoxanthine</text>
        <dbReference type="Rhea" id="RHEA:27646"/>
        <dbReference type="ChEBI" id="CHEBI:17368"/>
        <dbReference type="ChEBI" id="CHEBI:17596"/>
        <dbReference type="ChEBI" id="CHEBI:43474"/>
        <dbReference type="ChEBI" id="CHEBI:57720"/>
        <dbReference type="EC" id="2.4.2.1"/>
    </reaction>
    <physiologicalReaction direction="left-to-right" evidence="1">
        <dbReference type="Rhea" id="RHEA:27647"/>
    </physiologicalReaction>
</comment>
<comment type="catalytic activity">
    <reaction evidence="10">
        <text>adenosine + phosphate = alpha-D-ribose 1-phosphate + adenine</text>
        <dbReference type="Rhea" id="RHEA:27642"/>
        <dbReference type="ChEBI" id="CHEBI:16335"/>
        <dbReference type="ChEBI" id="CHEBI:16708"/>
        <dbReference type="ChEBI" id="CHEBI:43474"/>
        <dbReference type="ChEBI" id="CHEBI:57720"/>
        <dbReference type="EC" id="2.4.2.1"/>
    </reaction>
    <physiologicalReaction direction="left-to-right" evidence="10">
        <dbReference type="Rhea" id="RHEA:27643"/>
    </physiologicalReaction>
</comment>
<dbReference type="STRING" id="33936.AZI98_11775"/>
<gene>
    <name evidence="13" type="ORF">AP3564_16615</name>
    <name evidence="14" type="ORF">AZI98_11775</name>
</gene>
<evidence type="ECO:0000256" key="9">
    <source>
        <dbReference type="ARBA" id="ARBA00047989"/>
    </source>
</evidence>